<gene>
    <name evidence="1" type="ORF">VNO80_05727</name>
</gene>
<dbReference type="AlphaFoldDB" id="A0AAN9RI46"/>
<name>A0AAN9RI46_PHACN</name>
<proteinExistence type="predicted"/>
<dbReference type="Proteomes" id="UP001374584">
    <property type="component" value="Unassembled WGS sequence"/>
</dbReference>
<evidence type="ECO:0000313" key="2">
    <source>
        <dbReference type="Proteomes" id="UP001374584"/>
    </source>
</evidence>
<reference evidence="1 2" key="1">
    <citation type="submission" date="2024-01" db="EMBL/GenBank/DDBJ databases">
        <title>The genomes of 5 underutilized Papilionoideae crops provide insights into root nodulation and disease resistanc.</title>
        <authorList>
            <person name="Jiang F."/>
        </authorList>
    </citation>
    <scope>NUCLEOTIDE SEQUENCE [LARGE SCALE GENOMIC DNA]</scope>
    <source>
        <strain evidence="1">JINMINGXINNONG_FW02</strain>
        <tissue evidence="1">Leaves</tissue>
    </source>
</reference>
<organism evidence="1 2">
    <name type="scientific">Phaseolus coccineus</name>
    <name type="common">Scarlet runner bean</name>
    <name type="synonym">Phaseolus multiflorus</name>
    <dbReference type="NCBI Taxonomy" id="3886"/>
    <lineage>
        <taxon>Eukaryota</taxon>
        <taxon>Viridiplantae</taxon>
        <taxon>Streptophyta</taxon>
        <taxon>Embryophyta</taxon>
        <taxon>Tracheophyta</taxon>
        <taxon>Spermatophyta</taxon>
        <taxon>Magnoliopsida</taxon>
        <taxon>eudicotyledons</taxon>
        <taxon>Gunneridae</taxon>
        <taxon>Pentapetalae</taxon>
        <taxon>rosids</taxon>
        <taxon>fabids</taxon>
        <taxon>Fabales</taxon>
        <taxon>Fabaceae</taxon>
        <taxon>Papilionoideae</taxon>
        <taxon>50 kb inversion clade</taxon>
        <taxon>NPAAA clade</taxon>
        <taxon>indigoferoid/millettioid clade</taxon>
        <taxon>Phaseoleae</taxon>
        <taxon>Phaseolus</taxon>
    </lineage>
</organism>
<keyword evidence="2" id="KW-1185">Reference proteome</keyword>
<comment type="caution">
    <text evidence="1">The sequence shown here is derived from an EMBL/GenBank/DDBJ whole genome shotgun (WGS) entry which is preliminary data.</text>
</comment>
<sequence length="139" mass="15586">MILSLFKGIGNALKHVPEVGSLLFTFLKQYYEELSLSCPKLSENQIQIKCLLLESCVMSSSYGGNDLQDVLLKISFSTVGYMLAPKSFIVSSSNEKVKKQKLIICRRDNPVYILSSLLDVLLLKKAITNRHMLVGPLFK</sequence>
<evidence type="ECO:0000313" key="1">
    <source>
        <dbReference type="EMBL" id="KAK7372349.1"/>
    </source>
</evidence>
<dbReference type="EMBL" id="JAYMYR010000003">
    <property type="protein sequence ID" value="KAK7372349.1"/>
    <property type="molecule type" value="Genomic_DNA"/>
</dbReference>
<accession>A0AAN9RI46</accession>
<protein>
    <submittedName>
        <fullName evidence="1">Uncharacterized protein</fullName>
    </submittedName>
</protein>